<feature type="transmembrane region" description="Helical" evidence="2">
    <location>
        <begin position="68"/>
        <end position="88"/>
    </location>
</feature>
<evidence type="ECO:0000256" key="1">
    <source>
        <dbReference type="SAM" id="MobiDB-lite"/>
    </source>
</evidence>
<reference evidence="3 4" key="1">
    <citation type="submission" date="2017-07" db="EMBL/GenBank/DDBJ databases">
        <title>Draft Genome Sequences of Select Purple Nonsulfur Bacteria.</title>
        <authorList>
            <person name="Lasarre B."/>
            <person name="Mckinlay J.B."/>
        </authorList>
    </citation>
    <scope>NUCLEOTIDE SEQUENCE [LARGE SCALE GENOMIC DNA]</scope>
    <source>
        <strain evidence="3 4">DSM 5909</strain>
    </source>
</reference>
<keyword evidence="2" id="KW-0812">Transmembrane</keyword>
<keyword evidence="2" id="KW-1133">Transmembrane helix</keyword>
<protein>
    <submittedName>
        <fullName evidence="3">Uncharacterized protein</fullName>
    </submittedName>
</protein>
<evidence type="ECO:0000256" key="2">
    <source>
        <dbReference type="SAM" id="Phobius"/>
    </source>
</evidence>
<sequence>MSQNRSDESRPDRSERPRAEPEIIPPGAPDPRPADREAGPEGFPGAVFITVDQDGRTRYTKIEPPGPLSIAVGLLVLGAIVGAILLVALGMVLFWVPVIVVTIAVLLFSSYLKAVWRRFMGR</sequence>
<comment type="caution">
    <text evidence="3">The sequence shown here is derived from an EMBL/GenBank/DDBJ whole genome shotgun (WGS) entry which is preliminary data.</text>
</comment>
<dbReference type="AlphaFoldDB" id="A0A327KQZ2"/>
<feature type="region of interest" description="Disordered" evidence="1">
    <location>
        <begin position="1"/>
        <end position="43"/>
    </location>
</feature>
<accession>A0A327KQZ2</accession>
<keyword evidence="2" id="KW-0472">Membrane</keyword>
<dbReference type="EMBL" id="NPEX01000192">
    <property type="protein sequence ID" value="RAI41370.1"/>
    <property type="molecule type" value="Genomic_DNA"/>
</dbReference>
<keyword evidence="4" id="KW-1185">Reference proteome</keyword>
<feature type="compositionally biased region" description="Basic and acidic residues" evidence="1">
    <location>
        <begin position="1"/>
        <end position="21"/>
    </location>
</feature>
<name>A0A327KQZ2_9BRAD</name>
<proteinExistence type="predicted"/>
<dbReference type="OrthoDB" id="7961412at2"/>
<dbReference type="Proteomes" id="UP000249130">
    <property type="component" value="Unassembled WGS sequence"/>
</dbReference>
<feature type="transmembrane region" description="Helical" evidence="2">
    <location>
        <begin position="94"/>
        <end position="112"/>
    </location>
</feature>
<dbReference type="RefSeq" id="WP_111421109.1">
    <property type="nucleotide sequence ID" value="NZ_NPEX01000192.1"/>
</dbReference>
<organism evidence="3 4">
    <name type="scientific">Rhodoplanes roseus</name>
    <dbReference type="NCBI Taxonomy" id="29409"/>
    <lineage>
        <taxon>Bacteria</taxon>
        <taxon>Pseudomonadati</taxon>
        <taxon>Pseudomonadota</taxon>
        <taxon>Alphaproteobacteria</taxon>
        <taxon>Hyphomicrobiales</taxon>
        <taxon>Nitrobacteraceae</taxon>
        <taxon>Rhodoplanes</taxon>
    </lineage>
</organism>
<evidence type="ECO:0000313" key="3">
    <source>
        <dbReference type="EMBL" id="RAI41370.1"/>
    </source>
</evidence>
<gene>
    <name evidence="3" type="ORF">CH341_21820</name>
</gene>
<evidence type="ECO:0000313" key="4">
    <source>
        <dbReference type="Proteomes" id="UP000249130"/>
    </source>
</evidence>